<name>A0A0L6VS80_9BASI</name>
<feature type="domain" description="Retroviral polymerase SH3-like" evidence="1">
    <location>
        <begin position="93"/>
        <end position="138"/>
    </location>
</feature>
<gene>
    <name evidence="2" type="ORF">VP01_1193g13</name>
</gene>
<dbReference type="InterPro" id="IPR012337">
    <property type="entry name" value="RNaseH-like_sf"/>
</dbReference>
<evidence type="ECO:0000313" key="3">
    <source>
        <dbReference type="Proteomes" id="UP000037035"/>
    </source>
</evidence>
<dbReference type="AlphaFoldDB" id="A0A0L6VS80"/>
<keyword evidence="3" id="KW-1185">Reference proteome</keyword>
<reference evidence="2 3" key="1">
    <citation type="submission" date="2015-08" db="EMBL/GenBank/DDBJ databases">
        <title>Next Generation Sequencing and Analysis of the Genome of Puccinia sorghi L Schw, the Causal Agent of Maize Common Rust.</title>
        <authorList>
            <person name="Rochi L."/>
            <person name="Burguener G."/>
            <person name="Darino M."/>
            <person name="Turjanski A."/>
            <person name="Kreff E."/>
            <person name="Dieguez M.J."/>
            <person name="Sacco F."/>
        </authorList>
    </citation>
    <scope>NUCLEOTIDE SEQUENCE [LARGE SCALE GENOMIC DNA]</scope>
    <source>
        <strain evidence="2 3">RO10H11247</strain>
    </source>
</reference>
<dbReference type="Gene3D" id="3.30.420.10">
    <property type="entry name" value="Ribonuclease H-like superfamily/Ribonuclease H"/>
    <property type="match status" value="1"/>
</dbReference>
<protein>
    <submittedName>
        <fullName evidence="2">Gag/pol polyprotein</fullName>
    </submittedName>
</protein>
<dbReference type="InterPro" id="IPR036397">
    <property type="entry name" value="RNaseH_sf"/>
</dbReference>
<dbReference type="OrthoDB" id="3261476at2759"/>
<dbReference type="SUPFAM" id="SSF53098">
    <property type="entry name" value="Ribonuclease H-like"/>
    <property type="match status" value="1"/>
</dbReference>
<dbReference type="InterPro" id="IPR057670">
    <property type="entry name" value="SH3_retrovirus"/>
</dbReference>
<sequence length="196" mass="22025">MICSNGGGEFIGHSRAERANQTIVESMRATLNGSGIPKRFWHEILKSCCLGLNQLPRKGNTSSPWELLHGKTFPTNFLQSVGTPVVVLNMTGTKGRKFDSKGEEGRLIGFKVSLLLYRVISQSGRIVESKHVQFLKRDDTEIKVDVDNEIQFLPEDNQKVQELVPPVIESTPADHHGRTILFVMTPQNPMKLWQMN</sequence>
<proteinExistence type="predicted"/>
<evidence type="ECO:0000313" key="2">
    <source>
        <dbReference type="EMBL" id="KNZ63050.1"/>
    </source>
</evidence>
<accession>A0A0L6VS80</accession>
<dbReference type="Pfam" id="PF25597">
    <property type="entry name" value="SH3_retrovirus"/>
    <property type="match status" value="1"/>
</dbReference>
<dbReference type="Proteomes" id="UP000037035">
    <property type="component" value="Unassembled WGS sequence"/>
</dbReference>
<organism evidence="2 3">
    <name type="scientific">Puccinia sorghi</name>
    <dbReference type="NCBI Taxonomy" id="27349"/>
    <lineage>
        <taxon>Eukaryota</taxon>
        <taxon>Fungi</taxon>
        <taxon>Dikarya</taxon>
        <taxon>Basidiomycota</taxon>
        <taxon>Pucciniomycotina</taxon>
        <taxon>Pucciniomycetes</taxon>
        <taxon>Pucciniales</taxon>
        <taxon>Pucciniaceae</taxon>
        <taxon>Puccinia</taxon>
    </lineage>
</organism>
<comment type="caution">
    <text evidence="2">The sequence shown here is derived from an EMBL/GenBank/DDBJ whole genome shotgun (WGS) entry which is preliminary data.</text>
</comment>
<dbReference type="VEuPathDB" id="FungiDB:VP01_1193g13"/>
<dbReference type="EMBL" id="LAVV01002154">
    <property type="protein sequence ID" value="KNZ63050.1"/>
    <property type="molecule type" value="Genomic_DNA"/>
</dbReference>
<dbReference type="GO" id="GO:0003676">
    <property type="term" value="F:nucleic acid binding"/>
    <property type="evidence" value="ECO:0007669"/>
    <property type="project" value="InterPro"/>
</dbReference>
<evidence type="ECO:0000259" key="1">
    <source>
        <dbReference type="Pfam" id="PF25597"/>
    </source>
</evidence>